<dbReference type="Pfam" id="PF22779">
    <property type="entry name" value="OB_SHLD2_2nd"/>
    <property type="match status" value="1"/>
</dbReference>
<feature type="domain" description="Shieldin complex subunit 2 second OB fold" evidence="4">
    <location>
        <begin position="588"/>
        <end position="668"/>
    </location>
</feature>
<evidence type="ECO:0000313" key="6">
    <source>
        <dbReference type="Proteomes" id="UP000002254"/>
    </source>
</evidence>
<dbReference type="AlphaFoldDB" id="A0A8P0P1F6"/>
<evidence type="ECO:0000259" key="3">
    <source>
        <dbReference type="Pfam" id="PF21669"/>
    </source>
</evidence>
<dbReference type="Proteomes" id="UP000002254">
    <property type="component" value="Chromosome 4"/>
</dbReference>
<dbReference type="InterPro" id="IPR031589">
    <property type="entry name" value="SHLD2_C"/>
</dbReference>
<dbReference type="InterPro" id="IPR049507">
    <property type="entry name" value="SHLD2_OB1"/>
</dbReference>
<dbReference type="Pfam" id="PF15793">
    <property type="entry name" value="SHLD2_C"/>
    <property type="match status" value="1"/>
</dbReference>
<protein>
    <submittedName>
        <fullName evidence="5">Shieldin complex subunit 2</fullName>
    </submittedName>
</protein>
<evidence type="ECO:0000313" key="5">
    <source>
        <dbReference type="Ensembl" id="ENSCAFP00000051714.2"/>
    </source>
</evidence>
<dbReference type="Pfam" id="PF21669">
    <property type="entry name" value="SHLD2_OB1"/>
    <property type="match status" value="1"/>
</dbReference>
<accession>A0A8P0P1F6</accession>
<gene>
    <name evidence="5" type="primary">SHLD2</name>
</gene>
<dbReference type="InterPro" id="IPR029715">
    <property type="entry name" value="FAM35A"/>
</dbReference>
<proteinExistence type="predicted"/>
<feature type="region of interest" description="Disordered" evidence="1">
    <location>
        <begin position="202"/>
        <end position="222"/>
    </location>
</feature>
<organism evidence="5 6">
    <name type="scientific">Canis lupus familiaris</name>
    <name type="common">Dog</name>
    <name type="synonym">Canis familiaris</name>
    <dbReference type="NCBI Taxonomy" id="9615"/>
    <lineage>
        <taxon>Eukaryota</taxon>
        <taxon>Metazoa</taxon>
        <taxon>Chordata</taxon>
        <taxon>Craniata</taxon>
        <taxon>Vertebrata</taxon>
        <taxon>Euteleostomi</taxon>
        <taxon>Mammalia</taxon>
        <taxon>Eutheria</taxon>
        <taxon>Laurasiatheria</taxon>
        <taxon>Carnivora</taxon>
        <taxon>Caniformia</taxon>
        <taxon>Canidae</taxon>
        <taxon>Canis</taxon>
    </lineage>
</organism>
<name>A0A8P0P1F6_CANLF</name>
<evidence type="ECO:0000259" key="4">
    <source>
        <dbReference type="Pfam" id="PF22779"/>
    </source>
</evidence>
<reference evidence="5" key="2">
    <citation type="submission" date="2025-08" db="UniProtKB">
        <authorList>
            <consortium name="Ensembl"/>
        </authorList>
    </citation>
    <scope>IDENTIFICATION</scope>
</reference>
<dbReference type="PANTHER" id="PTHR14495:SF2">
    <property type="entry name" value="SHIELDIN COMPLEX SUBUNIT 2"/>
    <property type="match status" value="1"/>
</dbReference>
<reference evidence="5 6" key="1">
    <citation type="journal article" date="2005" name="Nature">
        <title>Genome sequence, comparative analysis and haplotype structure of the domestic dog.</title>
        <authorList>
            <consortium name="Broad Sequencing Platform"/>
            <person name="Lindblad-Toh K."/>
            <person name="Wade C.M."/>
            <person name="Mikkelsen T.S."/>
            <person name="Karlsson E.K."/>
            <person name="Jaffe D.B."/>
            <person name="Kamal M."/>
            <person name="Clamp M."/>
            <person name="Chang J.L."/>
            <person name="Kulbokas E.J. III"/>
            <person name="Zody M.C."/>
            <person name="Mauceli E."/>
            <person name="Xie X."/>
            <person name="Breen M."/>
            <person name="Wayne R.K."/>
            <person name="Ostrander E.A."/>
            <person name="Ponting C.P."/>
            <person name="Galibert F."/>
            <person name="Smith D.R."/>
            <person name="DeJong P.J."/>
            <person name="Kirkness E."/>
            <person name="Alvarez P."/>
            <person name="Biagi T."/>
            <person name="Brockman W."/>
            <person name="Butler J."/>
            <person name="Chin C.W."/>
            <person name="Cook A."/>
            <person name="Cuff J."/>
            <person name="Daly M.J."/>
            <person name="DeCaprio D."/>
            <person name="Gnerre S."/>
            <person name="Grabherr M."/>
            <person name="Kellis M."/>
            <person name="Kleber M."/>
            <person name="Bardeleben C."/>
            <person name="Goodstadt L."/>
            <person name="Heger A."/>
            <person name="Hitte C."/>
            <person name="Kim L."/>
            <person name="Koepfli K.P."/>
            <person name="Parker H.G."/>
            <person name="Pollinger J.P."/>
            <person name="Searle S.M."/>
            <person name="Sutter N.B."/>
            <person name="Thomas R."/>
            <person name="Webber C."/>
            <person name="Baldwin J."/>
            <person name="Abebe A."/>
            <person name="Abouelleil A."/>
            <person name="Aftuck L."/>
            <person name="Ait-Zahra M."/>
            <person name="Aldredge T."/>
            <person name="Allen N."/>
            <person name="An P."/>
            <person name="Anderson S."/>
            <person name="Antoine C."/>
            <person name="Arachchi H."/>
            <person name="Aslam A."/>
            <person name="Ayotte L."/>
            <person name="Bachantsang P."/>
            <person name="Barry A."/>
            <person name="Bayul T."/>
            <person name="Benamara M."/>
            <person name="Berlin A."/>
            <person name="Bessette D."/>
            <person name="Blitshteyn B."/>
            <person name="Bloom T."/>
            <person name="Blye J."/>
            <person name="Boguslavskiy L."/>
            <person name="Bonnet C."/>
            <person name="Boukhgalter B."/>
            <person name="Brown A."/>
            <person name="Cahill P."/>
            <person name="Calixte N."/>
            <person name="Camarata J."/>
            <person name="Cheshatsang Y."/>
            <person name="Chu J."/>
            <person name="Citroen M."/>
            <person name="Collymore A."/>
            <person name="Cooke P."/>
            <person name="Dawoe T."/>
            <person name="Daza R."/>
            <person name="Decktor K."/>
            <person name="DeGray S."/>
            <person name="Dhargay N."/>
            <person name="Dooley K."/>
            <person name="Dooley K."/>
            <person name="Dorje P."/>
            <person name="Dorjee K."/>
            <person name="Dorris L."/>
            <person name="Duffey N."/>
            <person name="Dupes A."/>
            <person name="Egbiremolen O."/>
            <person name="Elong R."/>
            <person name="Falk J."/>
            <person name="Farina A."/>
            <person name="Faro S."/>
            <person name="Ferguson D."/>
            <person name="Ferreira P."/>
            <person name="Fisher S."/>
            <person name="FitzGerald M."/>
            <person name="Foley K."/>
            <person name="Foley C."/>
            <person name="Franke A."/>
            <person name="Friedrich D."/>
            <person name="Gage D."/>
            <person name="Garber M."/>
            <person name="Gearin G."/>
            <person name="Giannoukos G."/>
            <person name="Goode T."/>
            <person name="Goyette A."/>
            <person name="Graham J."/>
            <person name="Grandbois E."/>
            <person name="Gyaltsen K."/>
            <person name="Hafez N."/>
            <person name="Hagopian D."/>
            <person name="Hagos B."/>
            <person name="Hall J."/>
            <person name="Healy C."/>
            <person name="Hegarty R."/>
            <person name="Honan T."/>
            <person name="Horn A."/>
            <person name="Houde N."/>
            <person name="Hughes L."/>
            <person name="Hunnicutt L."/>
            <person name="Husby M."/>
            <person name="Jester B."/>
            <person name="Jones C."/>
            <person name="Kamat A."/>
            <person name="Kanga B."/>
            <person name="Kells C."/>
            <person name="Khazanovich D."/>
            <person name="Kieu A.C."/>
            <person name="Kisner P."/>
            <person name="Kumar M."/>
            <person name="Lance K."/>
            <person name="Landers T."/>
            <person name="Lara M."/>
            <person name="Lee W."/>
            <person name="Leger J.P."/>
            <person name="Lennon N."/>
            <person name="Leuper L."/>
            <person name="LeVine S."/>
            <person name="Liu J."/>
            <person name="Liu X."/>
            <person name="Lokyitsang Y."/>
            <person name="Lokyitsang T."/>
            <person name="Lui A."/>
            <person name="Macdonald J."/>
            <person name="Major J."/>
            <person name="Marabella R."/>
            <person name="Maru K."/>
            <person name="Matthews C."/>
            <person name="McDonough S."/>
            <person name="Mehta T."/>
            <person name="Meldrim J."/>
            <person name="Melnikov A."/>
            <person name="Meneus L."/>
            <person name="Mihalev A."/>
            <person name="Mihova T."/>
            <person name="Miller K."/>
            <person name="Mittelman R."/>
            <person name="Mlenga V."/>
            <person name="Mulrain L."/>
            <person name="Munson G."/>
            <person name="Navidi A."/>
            <person name="Naylor J."/>
            <person name="Nguyen T."/>
            <person name="Nguyen N."/>
            <person name="Nguyen C."/>
            <person name="Nguyen T."/>
            <person name="Nicol R."/>
            <person name="Norbu N."/>
            <person name="Norbu C."/>
            <person name="Novod N."/>
            <person name="Nyima T."/>
            <person name="Olandt P."/>
            <person name="O'Neill B."/>
            <person name="O'Neill K."/>
            <person name="Osman S."/>
            <person name="Oyono L."/>
            <person name="Patti C."/>
            <person name="Perrin D."/>
            <person name="Phunkhang P."/>
            <person name="Pierre F."/>
            <person name="Priest M."/>
            <person name="Rachupka A."/>
            <person name="Raghuraman S."/>
            <person name="Rameau R."/>
            <person name="Ray V."/>
            <person name="Raymond C."/>
            <person name="Rege F."/>
            <person name="Rise C."/>
            <person name="Rogers J."/>
            <person name="Rogov P."/>
            <person name="Sahalie J."/>
            <person name="Settipalli S."/>
            <person name="Sharpe T."/>
            <person name="Shea T."/>
            <person name="Sheehan M."/>
            <person name="Sherpa N."/>
            <person name="Shi J."/>
            <person name="Shih D."/>
            <person name="Sloan J."/>
            <person name="Smith C."/>
            <person name="Sparrow T."/>
            <person name="Stalker J."/>
            <person name="Stange-Thomann N."/>
            <person name="Stavropoulos S."/>
            <person name="Stone C."/>
            <person name="Stone S."/>
            <person name="Sykes S."/>
            <person name="Tchuinga P."/>
            <person name="Tenzing P."/>
            <person name="Tesfaye S."/>
            <person name="Thoulutsang D."/>
            <person name="Thoulutsang Y."/>
            <person name="Topham K."/>
            <person name="Topping I."/>
            <person name="Tsamla T."/>
            <person name="Vassiliev H."/>
            <person name="Venkataraman V."/>
            <person name="Vo A."/>
            <person name="Wangchuk T."/>
            <person name="Wangdi T."/>
            <person name="Weiand M."/>
            <person name="Wilkinson J."/>
            <person name="Wilson A."/>
            <person name="Yadav S."/>
            <person name="Yang S."/>
            <person name="Yang X."/>
            <person name="Young G."/>
            <person name="Yu Q."/>
            <person name="Zainoun J."/>
            <person name="Zembek L."/>
            <person name="Zimmer A."/>
            <person name="Lander E.S."/>
        </authorList>
    </citation>
    <scope>NUCLEOTIDE SEQUENCE [LARGE SCALE GENOMIC DNA]</scope>
    <source>
        <strain evidence="5">Boxer</strain>
    </source>
</reference>
<dbReference type="Ensembl" id="ENSCAFT00000092098.2">
    <property type="protein sequence ID" value="ENSCAFP00000051714.2"/>
    <property type="gene ID" value="ENSCAFG00000016097.5"/>
</dbReference>
<evidence type="ECO:0000259" key="2">
    <source>
        <dbReference type="Pfam" id="PF15793"/>
    </source>
</evidence>
<feature type="domain" description="Shieldin complex subunit 2 C-terminal" evidence="2">
    <location>
        <begin position="726"/>
        <end position="859"/>
    </location>
</feature>
<dbReference type="InterPro" id="IPR053944">
    <property type="entry name" value="SHLD2_OB2"/>
</dbReference>
<dbReference type="PANTHER" id="PTHR14495">
    <property type="entry name" value="SHIELDIN COMPLEX SUBUNIT 2"/>
    <property type="match status" value="1"/>
</dbReference>
<sequence length="922" mass="103383">MSGRSQVHIFWGAPVGPLNMTVSQERTSLMSTENPWKKIQLSYNQHSLHLRDETLEDYQVLKANGPPDLPNAHFSTNSMSEPVHVKEDFIHCISETQTVKSEKSPPSGVSDTTSSDVQICGFKGKAQHLTEDEKYQKLFSEDKKITDEQHKDQSNTFGQNFQKNFFQLDHKCTAKLDLVSSTEQINVGPGAVGTKYVPTEHHEVQNQRPEFSSLETEDKPRSEAVRKVTDLKISTDTEFLSIMTSSQVAFLSQRKSKGQNSINKGTVNMESEPKASHREIRIIEDNLIQPNDDSAGGYESGQNQAHSLELFSPVCPETKSSDTHMKPDKGLEENTGSQELFNFKDELPPSDVCIEPYGSGMLCSQLNTFHKSSVKRSWIPEEKLGHSKTLPRVLQPFKKIKLVSNAGDPTTAENQRDGKFGGIKKTSLIKNCDSKSRKYNCLVMVLSPCHVKEINIKSGPNSGCKVPLATIAVTDQSGIKKKVSLWRTAAFWALTVFPGDIILLTDVTVHEDHWVGETILQSTFTSQLLNLGSYSSVQPEDYSGIVNGVVLQDLLAYVSSEHSYLRDLPQRQPQKMNSIEFVELERLQPDILVHAVLRVVDITVLTEALYSYRGQKQKKVMLTVEQVQGQHYVLVLWGPGAAWYPQLQRKKDYIWEFKYLFVQHNDIVESLELHTTFWSSCECLFDDDIRAITFKAKFQKNTPSFVKISDLATHLEDKHSGVILIKAQILELVIPITAGQKIALNARSSLRNILSSLPDMVYTGCAKCGLELETDKNKIYKQCYSCLPFTMKKLYYRPAVMTVADGGCNVGIRVGSQLMEKMLLNIPPDWLRRVIAPWAEVTYGAVAADLLHSLLAPARRRGSCRCTACSCWTTTAARCSRSAPCWISTPTPAPRTWQVLRGPRWSRVPCGINEGRGFPLGF</sequence>
<dbReference type="FunCoup" id="A0A8P0P1F6">
    <property type="interactions" value="243"/>
</dbReference>
<feature type="domain" description="Shieldin complex subunit 2 first OB fold" evidence="3">
    <location>
        <begin position="423"/>
        <end position="556"/>
    </location>
</feature>
<evidence type="ECO:0000256" key="1">
    <source>
        <dbReference type="SAM" id="MobiDB-lite"/>
    </source>
</evidence>
<dbReference type="OrthoDB" id="5963585at2759"/>